<evidence type="ECO:0008006" key="5">
    <source>
        <dbReference type="Google" id="ProtNLM"/>
    </source>
</evidence>
<feature type="chain" id="PRO_5040133469" description="DUF4794 domain-containing protein" evidence="2">
    <location>
        <begin position="18"/>
        <end position="183"/>
    </location>
</feature>
<organism evidence="3 4">
    <name type="scientific">Brassicogethes aeneus</name>
    <name type="common">Rape pollen beetle</name>
    <name type="synonym">Meligethes aeneus</name>
    <dbReference type="NCBI Taxonomy" id="1431903"/>
    <lineage>
        <taxon>Eukaryota</taxon>
        <taxon>Metazoa</taxon>
        <taxon>Ecdysozoa</taxon>
        <taxon>Arthropoda</taxon>
        <taxon>Hexapoda</taxon>
        <taxon>Insecta</taxon>
        <taxon>Pterygota</taxon>
        <taxon>Neoptera</taxon>
        <taxon>Endopterygota</taxon>
        <taxon>Coleoptera</taxon>
        <taxon>Polyphaga</taxon>
        <taxon>Cucujiformia</taxon>
        <taxon>Nitidulidae</taxon>
        <taxon>Meligethinae</taxon>
        <taxon>Brassicogethes</taxon>
    </lineage>
</organism>
<protein>
    <recommendedName>
        <fullName evidence="5">DUF4794 domain-containing protein</fullName>
    </recommendedName>
</protein>
<proteinExistence type="predicted"/>
<dbReference type="Proteomes" id="UP001154078">
    <property type="component" value="Chromosome 7"/>
</dbReference>
<feature type="compositionally biased region" description="Acidic residues" evidence="1">
    <location>
        <begin position="77"/>
        <end position="87"/>
    </location>
</feature>
<feature type="compositionally biased region" description="Low complexity" evidence="1">
    <location>
        <begin position="54"/>
        <end position="76"/>
    </location>
</feature>
<dbReference type="AlphaFoldDB" id="A0A9P0FK07"/>
<keyword evidence="4" id="KW-1185">Reference proteome</keyword>
<keyword evidence="2" id="KW-0732">Signal</keyword>
<evidence type="ECO:0000313" key="3">
    <source>
        <dbReference type="EMBL" id="CAH0560264.1"/>
    </source>
</evidence>
<gene>
    <name evidence="3" type="ORF">MELIAE_LOCUS10045</name>
</gene>
<dbReference type="EMBL" id="OV121138">
    <property type="protein sequence ID" value="CAH0560264.1"/>
    <property type="molecule type" value="Genomic_DNA"/>
</dbReference>
<evidence type="ECO:0000256" key="2">
    <source>
        <dbReference type="SAM" id="SignalP"/>
    </source>
</evidence>
<feature type="signal peptide" evidence="2">
    <location>
        <begin position="1"/>
        <end position="17"/>
    </location>
</feature>
<feature type="region of interest" description="Disordered" evidence="1">
    <location>
        <begin position="21"/>
        <end position="95"/>
    </location>
</feature>
<reference evidence="3" key="1">
    <citation type="submission" date="2021-12" db="EMBL/GenBank/DDBJ databases">
        <authorList>
            <person name="King R."/>
        </authorList>
    </citation>
    <scope>NUCLEOTIDE SEQUENCE</scope>
</reference>
<dbReference type="OrthoDB" id="6756333at2759"/>
<accession>A0A9P0FK07</accession>
<evidence type="ECO:0000313" key="4">
    <source>
        <dbReference type="Proteomes" id="UP001154078"/>
    </source>
</evidence>
<sequence length="183" mass="20146">MKFLVAFVLVVVAMVSAENPRSYRPVSARQSTAPYEGSGWRPSGAEFNLPQRLQQQTQEPQATETEVTTEQTTTVEPEAENIDDAEQEPAQAPQPGPYYVVVPQREKLILAPQGQRLVALANSRLAAEPRKLPIQAIPTFANIQEVPEVYEALPLVQAVPIASSAYSSAVYTPFSQSYVQVYQ</sequence>
<evidence type="ECO:0000256" key="1">
    <source>
        <dbReference type="SAM" id="MobiDB-lite"/>
    </source>
</evidence>
<name>A0A9P0FK07_BRAAE</name>